<dbReference type="PANTHER" id="PTHR43140:SF1">
    <property type="entry name" value="TYPE I RESTRICTION ENZYME ECOKI SPECIFICITY SUBUNIT"/>
    <property type="match status" value="1"/>
</dbReference>
<evidence type="ECO:0000256" key="4">
    <source>
        <dbReference type="SAM" id="Coils"/>
    </source>
</evidence>
<feature type="coiled-coil region" evidence="4">
    <location>
        <begin position="423"/>
        <end position="450"/>
    </location>
</feature>
<protein>
    <submittedName>
        <fullName evidence="7">Type I restriction enzyme, S subunit</fullName>
    </submittedName>
</protein>
<proteinExistence type="inferred from homology"/>
<dbReference type="Gene3D" id="3.90.220.20">
    <property type="entry name" value="DNA methylase specificity domains"/>
    <property type="match status" value="2"/>
</dbReference>
<dbReference type="EMBL" id="FPAW01000008">
    <property type="protein sequence ID" value="SFT80614.1"/>
    <property type="molecule type" value="Genomic_DNA"/>
</dbReference>
<evidence type="ECO:0000259" key="6">
    <source>
        <dbReference type="Pfam" id="PF01420"/>
    </source>
</evidence>
<evidence type="ECO:0000256" key="5">
    <source>
        <dbReference type="SAM" id="MobiDB-lite"/>
    </source>
</evidence>
<keyword evidence="4" id="KW-0175">Coiled coil</keyword>
<evidence type="ECO:0000256" key="1">
    <source>
        <dbReference type="ARBA" id="ARBA00010923"/>
    </source>
</evidence>
<name>A0A1I7B0K2_9RHOB</name>
<keyword evidence="3" id="KW-0238">DNA-binding</keyword>
<reference evidence="7 8" key="1">
    <citation type="submission" date="2016-10" db="EMBL/GenBank/DDBJ databases">
        <authorList>
            <person name="de Groot N.N."/>
        </authorList>
    </citation>
    <scope>NUCLEOTIDE SEQUENCE [LARGE SCALE GENOMIC DNA]</scope>
    <source>
        <strain evidence="7 8">CGMCC 1.10959</strain>
    </source>
</reference>
<feature type="region of interest" description="Disordered" evidence="5">
    <location>
        <begin position="229"/>
        <end position="252"/>
    </location>
</feature>
<sequence>MSELPSGWAETKFSEILGHHSGNSKLIKGKLHSSPSEGRYQGFSASGADVWLDHYEQEGTAIIISAVGARCGKCFLAKGKWTAIANTHVVKPASGELNAKFFWYLLNNEEFWVKGGSGQPFVKTKASFDRPFLLPPSFEQRRIVEKIEQLFDLLDKGEESLRAARDKAGLYRQSLLKHAFEGHLTADWRAANPDKLEDPETLLTRIQEERDARYKQALDDWQTALTKWRADGEEGKKPAKPKRPPATERVDPPDNYHTCESWIWVSVLSLLRAPLINGRSVKDRADGFPVLRLTALKGEKLDLSEYKNGAWNRSEALPYLVEEGDFYVARGNGSKKLVGLGSLASNVTFETAFPDTMIRLRLDLGVVASGYFGRVWNSRILRDQIEEAARTTAGIYKINQDHISGFVFPLCSPAEQAEIVSRLEAKLSTLDALEADIDRQLARSRALRQSILKRAFEGKLVPQDPTDEPASALLARIKAERDAAPKPKRKRKTPA</sequence>
<dbReference type="PANTHER" id="PTHR43140">
    <property type="entry name" value="TYPE-1 RESTRICTION ENZYME ECOKI SPECIFICITY PROTEIN"/>
    <property type="match status" value="1"/>
</dbReference>
<dbReference type="RefSeq" id="WP_027263521.1">
    <property type="nucleotide sequence ID" value="NZ_FPAW01000008.1"/>
</dbReference>
<dbReference type="GO" id="GO:0009307">
    <property type="term" value="P:DNA restriction-modification system"/>
    <property type="evidence" value="ECO:0007669"/>
    <property type="project" value="UniProtKB-KW"/>
</dbReference>
<gene>
    <name evidence="7" type="ORF">SAMN05216236_10857</name>
</gene>
<feature type="domain" description="Type I restriction modification DNA specificity" evidence="6">
    <location>
        <begin position="55"/>
        <end position="154"/>
    </location>
</feature>
<dbReference type="GO" id="GO:0003677">
    <property type="term" value="F:DNA binding"/>
    <property type="evidence" value="ECO:0007669"/>
    <property type="project" value="UniProtKB-KW"/>
</dbReference>
<evidence type="ECO:0000313" key="8">
    <source>
        <dbReference type="Proteomes" id="UP000182466"/>
    </source>
</evidence>
<feature type="compositionally biased region" description="Basic residues" evidence="5">
    <location>
        <begin position="486"/>
        <end position="495"/>
    </location>
</feature>
<dbReference type="STRING" id="999627.SAMN05216236_10857"/>
<keyword evidence="2" id="KW-0680">Restriction system</keyword>
<organism evidence="7 8">
    <name type="scientific">Sedimentitalea nanhaiensis</name>
    <dbReference type="NCBI Taxonomy" id="999627"/>
    <lineage>
        <taxon>Bacteria</taxon>
        <taxon>Pseudomonadati</taxon>
        <taxon>Pseudomonadota</taxon>
        <taxon>Alphaproteobacteria</taxon>
        <taxon>Rhodobacterales</taxon>
        <taxon>Paracoccaceae</taxon>
        <taxon>Sedimentitalea</taxon>
    </lineage>
</organism>
<dbReference type="Proteomes" id="UP000182466">
    <property type="component" value="Unassembled WGS sequence"/>
</dbReference>
<dbReference type="CDD" id="cd17261">
    <property type="entry name" value="RMtype1_S_EcoKI-TRD2-CR2_like"/>
    <property type="match status" value="1"/>
</dbReference>
<feature type="region of interest" description="Disordered" evidence="5">
    <location>
        <begin position="462"/>
        <end position="495"/>
    </location>
</feature>
<dbReference type="InterPro" id="IPR044946">
    <property type="entry name" value="Restrct_endonuc_typeI_TRD_sf"/>
</dbReference>
<accession>A0A1I7B0K2</accession>
<evidence type="ECO:0000313" key="7">
    <source>
        <dbReference type="EMBL" id="SFT80614.1"/>
    </source>
</evidence>
<comment type="similarity">
    <text evidence="1">Belongs to the type-I restriction system S methylase family.</text>
</comment>
<evidence type="ECO:0000256" key="2">
    <source>
        <dbReference type="ARBA" id="ARBA00022747"/>
    </source>
</evidence>
<dbReference type="AlphaFoldDB" id="A0A1I7B0K2"/>
<dbReference type="Pfam" id="PF01420">
    <property type="entry name" value="Methylase_S"/>
    <property type="match status" value="1"/>
</dbReference>
<dbReference type="SUPFAM" id="SSF116734">
    <property type="entry name" value="DNA methylase specificity domain"/>
    <property type="match status" value="2"/>
</dbReference>
<keyword evidence="8" id="KW-1185">Reference proteome</keyword>
<dbReference type="OrthoDB" id="164285at2"/>
<dbReference type="InterPro" id="IPR000055">
    <property type="entry name" value="Restrct_endonuc_typeI_TRD"/>
</dbReference>
<evidence type="ECO:0000256" key="3">
    <source>
        <dbReference type="ARBA" id="ARBA00023125"/>
    </source>
</evidence>
<dbReference type="InterPro" id="IPR051212">
    <property type="entry name" value="Type-I_RE_S_subunit"/>
</dbReference>